<evidence type="ECO:0000313" key="5">
    <source>
        <dbReference type="EMBL" id="ABU56801.1"/>
    </source>
</evidence>
<keyword evidence="6" id="KW-1185">Reference proteome</keyword>
<dbReference type="EMBL" id="CP000804">
    <property type="protein sequence ID" value="ABU56801.1"/>
    <property type="molecule type" value="Genomic_DNA"/>
</dbReference>
<dbReference type="OrthoDB" id="9800077at2"/>
<dbReference type="InterPro" id="IPR020084">
    <property type="entry name" value="NUDIX_hydrolase_CS"/>
</dbReference>
<evidence type="ECO:0000313" key="6">
    <source>
        <dbReference type="Proteomes" id="UP000000263"/>
    </source>
</evidence>
<dbReference type="InterPro" id="IPR015797">
    <property type="entry name" value="NUDIX_hydrolase-like_dom_sf"/>
</dbReference>
<dbReference type="KEGG" id="rca:Rcas_0677"/>
<protein>
    <submittedName>
        <fullName evidence="5">NUDIX hydrolase</fullName>
    </submittedName>
</protein>
<dbReference type="CDD" id="cd03674">
    <property type="entry name" value="NUDIX_Hydrolase"/>
    <property type="match status" value="1"/>
</dbReference>
<dbReference type="PANTHER" id="PTHR43046">
    <property type="entry name" value="GDP-MANNOSE MANNOSYL HYDROLASE"/>
    <property type="match status" value="1"/>
</dbReference>
<dbReference type="SUPFAM" id="SSF55811">
    <property type="entry name" value="Nudix"/>
    <property type="match status" value="1"/>
</dbReference>
<evidence type="ECO:0000259" key="4">
    <source>
        <dbReference type="PROSITE" id="PS51462"/>
    </source>
</evidence>
<dbReference type="STRING" id="383372.Rcas_0677"/>
<dbReference type="PRINTS" id="PR00502">
    <property type="entry name" value="NUDIXFAMILY"/>
</dbReference>
<evidence type="ECO:0000256" key="1">
    <source>
        <dbReference type="ARBA" id="ARBA00001946"/>
    </source>
</evidence>
<name>A7NH54_ROSCS</name>
<comment type="cofactor">
    <cofactor evidence="1">
        <name>Mg(2+)</name>
        <dbReference type="ChEBI" id="CHEBI:18420"/>
    </cofactor>
</comment>
<dbReference type="Gene3D" id="3.90.79.10">
    <property type="entry name" value="Nucleoside Triphosphate Pyrophosphohydrolase"/>
    <property type="match status" value="1"/>
</dbReference>
<dbReference type="Pfam" id="PF00293">
    <property type="entry name" value="NUDIX"/>
    <property type="match status" value="1"/>
</dbReference>
<keyword evidence="2 3" id="KW-0378">Hydrolase</keyword>
<dbReference type="InterPro" id="IPR020476">
    <property type="entry name" value="Nudix_hydrolase"/>
</dbReference>
<dbReference type="RefSeq" id="WP_012119231.1">
    <property type="nucleotide sequence ID" value="NC_009767.1"/>
</dbReference>
<organism evidence="5 6">
    <name type="scientific">Roseiflexus castenholzii (strain DSM 13941 / HLO8)</name>
    <dbReference type="NCBI Taxonomy" id="383372"/>
    <lineage>
        <taxon>Bacteria</taxon>
        <taxon>Bacillati</taxon>
        <taxon>Chloroflexota</taxon>
        <taxon>Chloroflexia</taxon>
        <taxon>Chloroflexales</taxon>
        <taxon>Roseiflexineae</taxon>
        <taxon>Roseiflexaceae</taxon>
        <taxon>Roseiflexus</taxon>
    </lineage>
</organism>
<gene>
    <name evidence="5" type="ordered locus">Rcas_0677</name>
</gene>
<proteinExistence type="inferred from homology"/>
<dbReference type="AlphaFoldDB" id="A7NH54"/>
<dbReference type="InterPro" id="IPR000086">
    <property type="entry name" value="NUDIX_hydrolase_dom"/>
</dbReference>
<dbReference type="PROSITE" id="PS51462">
    <property type="entry name" value="NUDIX"/>
    <property type="match status" value="1"/>
</dbReference>
<dbReference type="GO" id="GO:0016787">
    <property type="term" value="F:hydrolase activity"/>
    <property type="evidence" value="ECO:0007669"/>
    <property type="project" value="UniProtKB-KW"/>
</dbReference>
<comment type="similarity">
    <text evidence="3">Belongs to the Nudix hydrolase family.</text>
</comment>
<accession>A7NH54</accession>
<dbReference type="HOGENOM" id="CLU_101758_3_0_0"/>
<dbReference type="PANTHER" id="PTHR43046:SF14">
    <property type="entry name" value="MUTT_NUDIX FAMILY PROTEIN"/>
    <property type="match status" value="1"/>
</dbReference>
<dbReference type="Proteomes" id="UP000000263">
    <property type="component" value="Chromosome"/>
</dbReference>
<reference evidence="5 6" key="1">
    <citation type="submission" date="2007-08" db="EMBL/GenBank/DDBJ databases">
        <title>Complete sequence of Roseiflexus castenholzii DSM 13941.</title>
        <authorList>
            <consortium name="US DOE Joint Genome Institute"/>
            <person name="Copeland A."/>
            <person name="Lucas S."/>
            <person name="Lapidus A."/>
            <person name="Barry K."/>
            <person name="Glavina del Rio T."/>
            <person name="Dalin E."/>
            <person name="Tice H."/>
            <person name="Pitluck S."/>
            <person name="Thompson L.S."/>
            <person name="Brettin T."/>
            <person name="Bruce D."/>
            <person name="Detter J.C."/>
            <person name="Han C."/>
            <person name="Tapia R."/>
            <person name="Schmutz J."/>
            <person name="Larimer F."/>
            <person name="Land M."/>
            <person name="Hauser L."/>
            <person name="Kyrpides N."/>
            <person name="Mikhailova N."/>
            <person name="Bryant D.A."/>
            <person name="Hanada S."/>
            <person name="Tsukatani Y."/>
            <person name="Richardson P."/>
        </authorList>
    </citation>
    <scope>NUCLEOTIDE SEQUENCE [LARGE SCALE GENOMIC DNA]</scope>
    <source>
        <strain evidence="6">DSM 13941 / HLO8</strain>
    </source>
</reference>
<feature type="domain" description="Nudix hydrolase" evidence="4">
    <location>
        <begin position="5"/>
        <end position="141"/>
    </location>
</feature>
<dbReference type="PROSITE" id="PS00893">
    <property type="entry name" value="NUDIX_BOX"/>
    <property type="match status" value="1"/>
</dbReference>
<dbReference type="eggNOG" id="COG1051">
    <property type="taxonomic scope" value="Bacteria"/>
</dbReference>
<evidence type="ECO:0000256" key="3">
    <source>
        <dbReference type="RuleBase" id="RU003476"/>
    </source>
</evidence>
<sequence>MPEITRDFTATTFVVYERRTLLLLHRKLGMWLPPGGHIDPHELPDEAAIREVREETGLEVELLTTGRILGEVRVLPQPYCILLEDITPDHQHIDLIYFARVRSGVLAPAKREAHTARWMTWDDLDDPDISEDVRELGRRAIELCS</sequence>
<evidence type="ECO:0000256" key="2">
    <source>
        <dbReference type="ARBA" id="ARBA00022801"/>
    </source>
</evidence>